<dbReference type="GO" id="GO:0051262">
    <property type="term" value="P:protein tetramerization"/>
    <property type="evidence" value="ECO:0007669"/>
    <property type="project" value="InterPro"/>
</dbReference>
<dbReference type="GO" id="GO:0051082">
    <property type="term" value="F:unfolded protein binding"/>
    <property type="evidence" value="ECO:0007669"/>
    <property type="project" value="InterPro"/>
</dbReference>
<reference evidence="2" key="2">
    <citation type="submission" date="2022-10" db="EMBL/GenBank/DDBJ databases">
        <authorList>
            <person name="Kostovova I."/>
            <person name="Moravkova M."/>
            <person name="Pechar R."/>
        </authorList>
    </citation>
    <scope>NUCLEOTIDE SEQUENCE</scope>
    <source>
        <strain evidence="2">M597B</strain>
    </source>
</reference>
<dbReference type="InterPro" id="IPR003708">
    <property type="entry name" value="SecB"/>
</dbReference>
<comment type="caution">
    <text evidence="2">The sequence shown here is derived from an EMBL/GenBank/DDBJ whole genome shotgun (WGS) entry which is preliminary data.</text>
</comment>
<proteinExistence type="inferred from homology"/>
<evidence type="ECO:0000313" key="3">
    <source>
        <dbReference type="Proteomes" id="UP001141961"/>
    </source>
</evidence>
<name>A0AAW6B922_LACAM</name>
<dbReference type="GO" id="GO:0015031">
    <property type="term" value="P:protein transport"/>
    <property type="evidence" value="ECO:0007669"/>
    <property type="project" value="InterPro"/>
</dbReference>
<dbReference type="Proteomes" id="UP001141961">
    <property type="component" value="Unassembled WGS sequence"/>
</dbReference>
<sequence length="132" mass="15076">MAVISFENYRVLELSYKRKTDIKKTNTINLKPKILNKINIDNSQKRATVRLGVVIDEEVPFKLKVEIEGTFLYDVKEDPNKIGFKNLLNTNAVAILYPYLRSLVSSLTGMSNEFAQLILPTVNIAQMLKDNK</sequence>
<gene>
    <name evidence="2" type="ORF">ODV14_04260</name>
</gene>
<dbReference type="Gene3D" id="3.10.420.10">
    <property type="entry name" value="SecB-like"/>
    <property type="match status" value="1"/>
</dbReference>
<dbReference type="SUPFAM" id="SSF54611">
    <property type="entry name" value="SecB-like"/>
    <property type="match status" value="1"/>
</dbReference>
<dbReference type="RefSeq" id="WP_204781492.1">
    <property type="nucleotide sequence ID" value="NZ_JAOTHC010000010.1"/>
</dbReference>
<reference evidence="2" key="1">
    <citation type="journal article" date="2022" name="Microorganisms">
        <title>Antibiotic Susceptibility, Resistance Gene Determinants and Corresponding Genomic Regions in Lactobacillus amylovorus Isolates Derived from Wild Boars and Domestic Pigs.</title>
        <authorList>
            <person name="Moravkova M."/>
            <person name="Kostovova I."/>
            <person name="Kavanova K."/>
            <person name="Pechar R."/>
            <person name="Stanek S."/>
            <person name="Brychta A."/>
            <person name="Zeman M."/>
            <person name="Kubasova T."/>
        </authorList>
    </citation>
    <scope>NUCLEOTIDE SEQUENCE</scope>
    <source>
        <strain evidence="2">M597B</strain>
    </source>
</reference>
<comment type="similarity">
    <text evidence="1">Belongs to the SecB family.</text>
</comment>
<dbReference type="Pfam" id="PF02556">
    <property type="entry name" value="SecB"/>
    <property type="match status" value="1"/>
</dbReference>
<dbReference type="InterPro" id="IPR035958">
    <property type="entry name" value="SecB-like_sf"/>
</dbReference>
<accession>A0AAW6B922</accession>
<dbReference type="AlphaFoldDB" id="A0AAW6B922"/>
<protein>
    <submittedName>
        <fullName evidence="2">Protein-export chaperone SecB</fullName>
    </submittedName>
</protein>
<organism evidence="2 3">
    <name type="scientific">Lactobacillus amylovorus</name>
    <dbReference type="NCBI Taxonomy" id="1604"/>
    <lineage>
        <taxon>Bacteria</taxon>
        <taxon>Bacillati</taxon>
        <taxon>Bacillota</taxon>
        <taxon>Bacilli</taxon>
        <taxon>Lactobacillales</taxon>
        <taxon>Lactobacillaceae</taxon>
        <taxon>Lactobacillus</taxon>
    </lineage>
</organism>
<evidence type="ECO:0000256" key="1">
    <source>
        <dbReference type="ARBA" id="ARBA00009990"/>
    </source>
</evidence>
<evidence type="ECO:0000313" key="2">
    <source>
        <dbReference type="EMBL" id="MDB6246555.1"/>
    </source>
</evidence>
<dbReference type="EMBL" id="JAOTHD010000010">
    <property type="protein sequence ID" value="MDB6246555.1"/>
    <property type="molecule type" value="Genomic_DNA"/>
</dbReference>